<dbReference type="WBParaSite" id="TREG1_36390.1">
    <property type="protein sequence ID" value="TREG1_36390.1"/>
    <property type="gene ID" value="TREG1_36390"/>
</dbReference>
<evidence type="ECO:0000259" key="1">
    <source>
        <dbReference type="PROSITE" id="PS50878"/>
    </source>
</evidence>
<name>A0AA85JHN5_TRIRE</name>
<accession>A0AA85JHN5</accession>
<dbReference type="PANTHER" id="PTHR21301">
    <property type="entry name" value="REVERSE TRANSCRIPTASE"/>
    <property type="match status" value="1"/>
</dbReference>
<dbReference type="AlphaFoldDB" id="A0AA85JHN5"/>
<dbReference type="Pfam" id="PF26215">
    <property type="entry name" value="HTH_animal"/>
    <property type="match status" value="1"/>
</dbReference>
<evidence type="ECO:0000313" key="3">
    <source>
        <dbReference type="WBParaSite" id="TREG1_36390.1"/>
    </source>
</evidence>
<dbReference type="PROSITE" id="PS50878">
    <property type="entry name" value="RT_POL"/>
    <property type="match status" value="1"/>
</dbReference>
<reference evidence="3" key="2">
    <citation type="submission" date="2023-11" db="UniProtKB">
        <authorList>
            <consortium name="WormBaseParasite"/>
        </authorList>
    </citation>
    <scope>IDENTIFICATION</scope>
</reference>
<organism evidence="2 3">
    <name type="scientific">Trichobilharzia regenti</name>
    <name type="common">Nasal bird schistosome</name>
    <dbReference type="NCBI Taxonomy" id="157069"/>
    <lineage>
        <taxon>Eukaryota</taxon>
        <taxon>Metazoa</taxon>
        <taxon>Spiralia</taxon>
        <taxon>Lophotrochozoa</taxon>
        <taxon>Platyhelminthes</taxon>
        <taxon>Trematoda</taxon>
        <taxon>Digenea</taxon>
        <taxon>Strigeidida</taxon>
        <taxon>Schistosomatoidea</taxon>
        <taxon>Schistosomatidae</taxon>
        <taxon>Trichobilharzia</taxon>
    </lineage>
</organism>
<protein>
    <recommendedName>
        <fullName evidence="1">Reverse transcriptase domain-containing protein</fullName>
    </recommendedName>
</protein>
<evidence type="ECO:0000313" key="2">
    <source>
        <dbReference type="Proteomes" id="UP000050795"/>
    </source>
</evidence>
<dbReference type="Pfam" id="PF00078">
    <property type="entry name" value="RVT_1"/>
    <property type="match status" value="1"/>
</dbReference>
<dbReference type="InterPro" id="IPR043502">
    <property type="entry name" value="DNA/RNA_pol_sf"/>
</dbReference>
<feature type="domain" description="Reverse transcriptase" evidence="1">
    <location>
        <begin position="155"/>
        <end position="425"/>
    </location>
</feature>
<dbReference type="PANTHER" id="PTHR21301:SF10">
    <property type="entry name" value="REVERSE TRANSCRIPTASE DOMAIN-CONTAINING PROTEIN"/>
    <property type="match status" value="1"/>
</dbReference>
<sequence>MIAKTPNDRQVTKANWIVNLSDRKLTEAEESVLMKGMNFNISNKRLKPEDIIPVIETALEGYDKQKAELVRAQCALTLKKQKAEKPNITKEELKALQDIKADKSIVITQADKGNTTVLLNKTTYNEKMNEHLQSGPYTIMTKSAETIINKTMKETAKVVRQMKEVIGKSKWFEIMPKSCNVPRIYGKIKLHKEGYPIRPIVDFRNTPTYMLSRFLSTILRPTRDNSKARIVDSFELVRRIKTTKIEEEEILVSFDVNSLYTKIPIQMAMIALKEKLNEDNGLKDRTQLSVEEIIKGVEFCLTTTYFTFEGKIYQQNEGVAMGSPISPIIADIFMDYWEENALKPFRSSLKCWWRYVDDTLVIVKKNDTEKLFSHINRHVDSIKFTMELENEIGELPMLDCKLQRMTDGSIKTTIYRKATHSGRFLDYYSAHPLSVKRGLIQGLADRIRRLTTAPEDQRKEIKVLFKMLLENNYPREFIKDNIKKRKKRVKPENNKMEEWKKTVAIPYKNGTSEAIQRNLKNIGIRTTFKPTNLIKNKINQLKDPIKMMDKNNLIYKISCADCPTKYVGQTSRSLKIRVNEHKRLTKGQPTGTQAYKNLEKNSSIAAHAWDKNHNIDWNNVCILKTNMNKWKERLITESIFIKVTPDTCNKGDSVQLSTTWNIILNTNT</sequence>
<dbReference type="Proteomes" id="UP000050795">
    <property type="component" value="Unassembled WGS sequence"/>
</dbReference>
<proteinExistence type="predicted"/>
<dbReference type="SUPFAM" id="SSF56672">
    <property type="entry name" value="DNA/RNA polymerases"/>
    <property type="match status" value="1"/>
</dbReference>
<dbReference type="InterPro" id="IPR000477">
    <property type="entry name" value="RT_dom"/>
</dbReference>
<keyword evidence="2" id="KW-1185">Reference proteome</keyword>
<reference evidence="2" key="1">
    <citation type="submission" date="2022-06" db="EMBL/GenBank/DDBJ databases">
        <authorList>
            <person name="Berger JAMES D."/>
            <person name="Berger JAMES D."/>
        </authorList>
    </citation>
    <scope>NUCLEOTIDE SEQUENCE [LARGE SCALE GENOMIC DNA]</scope>
</reference>
<dbReference type="InterPro" id="IPR058912">
    <property type="entry name" value="HTH_animal"/>
</dbReference>
<dbReference type="CDD" id="cd10442">
    <property type="entry name" value="GIY-YIG_PLEs"/>
    <property type="match status" value="1"/>
</dbReference>